<dbReference type="Pfam" id="PF02590">
    <property type="entry name" value="SPOUT_MTase"/>
    <property type="match status" value="1"/>
</dbReference>
<keyword evidence="2 5" id="KW-0808">Transferase</keyword>
<keyword evidence="5" id="KW-0698">rRNA processing</keyword>
<dbReference type="Gene3D" id="3.40.1280.10">
    <property type="match status" value="1"/>
</dbReference>
<keyword evidence="1 5" id="KW-0489">Methyltransferase</keyword>
<dbReference type="RefSeq" id="WP_143005464.1">
    <property type="nucleotide sequence ID" value="NZ_FNJI01000009.1"/>
</dbReference>
<dbReference type="InterPro" id="IPR029028">
    <property type="entry name" value="Alpha/beta_knot_MTases"/>
</dbReference>
<dbReference type="Proteomes" id="UP000199073">
    <property type="component" value="Unassembled WGS sequence"/>
</dbReference>
<keyword evidence="5" id="KW-0963">Cytoplasm</keyword>
<gene>
    <name evidence="5" type="primary">rlmH</name>
    <name evidence="6" type="ORF">SAMN05660330_01632</name>
</gene>
<dbReference type="PANTHER" id="PTHR33603:SF1">
    <property type="entry name" value="RIBOSOMAL RNA LARGE SUBUNIT METHYLTRANSFERASE H"/>
    <property type="match status" value="1"/>
</dbReference>
<sequence>MKHEILLLGKTKDNYLRKGIDEFTGRLGHYTNFTISTLKEKNPGKSSNPVDAQGDVLLGAVQAGAMKIVLDSRGKQLSSEKFADQITRWEMNGVKHICYLIGGPEGHAQKVIDQADMLLSFSKMTFTHDMIRLLLVEQLYRAYTIKAGEKYHK</sequence>
<feature type="binding site" evidence="5">
    <location>
        <position position="70"/>
    </location>
    <ligand>
        <name>S-adenosyl-L-methionine</name>
        <dbReference type="ChEBI" id="CHEBI:59789"/>
    </ligand>
</feature>
<dbReference type="OrthoDB" id="9806643at2"/>
<reference evidence="6 7" key="1">
    <citation type="submission" date="2016-10" db="EMBL/GenBank/DDBJ databases">
        <authorList>
            <person name="de Groot N.N."/>
        </authorList>
    </citation>
    <scope>NUCLEOTIDE SEQUENCE [LARGE SCALE GENOMIC DNA]</scope>
    <source>
        <strain evidence="6 7">DSM 12130</strain>
    </source>
</reference>
<evidence type="ECO:0000256" key="1">
    <source>
        <dbReference type="ARBA" id="ARBA00022603"/>
    </source>
</evidence>
<dbReference type="SUPFAM" id="SSF75217">
    <property type="entry name" value="alpha/beta knot"/>
    <property type="match status" value="1"/>
</dbReference>
<protein>
    <recommendedName>
        <fullName evidence="5">Ribosomal RNA large subunit methyltransferase H</fullName>
        <ecNumber evidence="5">2.1.1.177</ecNumber>
    </recommendedName>
    <alternativeName>
        <fullName evidence="5">23S rRNA (pseudouridine1915-N3)-methyltransferase</fullName>
    </alternativeName>
    <alternativeName>
        <fullName evidence="5">23S rRNA m3Psi1915 methyltransferase</fullName>
    </alternativeName>
    <alternativeName>
        <fullName evidence="5">rRNA (pseudouridine-N3-)-methyltransferase RlmH</fullName>
    </alternativeName>
</protein>
<comment type="catalytic activity">
    <reaction evidence="5">
        <text>pseudouridine(1915) in 23S rRNA + S-adenosyl-L-methionine = N(3)-methylpseudouridine(1915) in 23S rRNA + S-adenosyl-L-homocysteine + H(+)</text>
        <dbReference type="Rhea" id="RHEA:42752"/>
        <dbReference type="Rhea" id="RHEA-COMP:10221"/>
        <dbReference type="Rhea" id="RHEA-COMP:10222"/>
        <dbReference type="ChEBI" id="CHEBI:15378"/>
        <dbReference type="ChEBI" id="CHEBI:57856"/>
        <dbReference type="ChEBI" id="CHEBI:59789"/>
        <dbReference type="ChEBI" id="CHEBI:65314"/>
        <dbReference type="ChEBI" id="CHEBI:74486"/>
        <dbReference type="EC" id="2.1.1.177"/>
    </reaction>
</comment>
<dbReference type="HAMAP" id="MF_00658">
    <property type="entry name" value="23SrRNA_methyltr_H"/>
    <property type="match status" value="1"/>
</dbReference>
<feature type="binding site" evidence="5">
    <location>
        <begin position="121"/>
        <end position="126"/>
    </location>
    <ligand>
        <name>S-adenosyl-L-methionine</name>
        <dbReference type="ChEBI" id="CHEBI:59789"/>
    </ligand>
</feature>
<dbReference type="PANTHER" id="PTHR33603">
    <property type="entry name" value="METHYLTRANSFERASE"/>
    <property type="match status" value="1"/>
</dbReference>
<evidence type="ECO:0000256" key="2">
    <source>
        <dbReference type="ARBA" id="ARBA00022679"/>
    </source>
</evidence>
<dbReference type="GO" id="GO:0070038">
    <property type="term" value="F:rRNA (pseudouridine-N3-)-methyltransferase activity"/>
    <property type="evidence" value="ECO:0007669"/>
    <property type="project" value="UniProtKB-UniRule"/>
</dbReference>
<evidence type="ECO:0000256" key="4">
    <source>
        <dbReference type="ARBA" id="ARBA00038303"/>
    </source>
</evidence>
<proteinExistence type="inferred from homology"/>
<feature type="binding site" evidence="5">
    <location>
        <position position="102"/>
    </location>
    <ligand>
        <name>S-adenosyl-L-methionine</name>
        <dbReference type="ChEBI" id="CHEBI:59789"/>
    </ligand>
</feature>
<evidence type="ECO:0000313" key="7">
    <source>
        <dbReference type="Proteomes" id="UP000199073"/>
    </source>
</evidence>
<comment type="function">
    <text evidence="5">Specifically methylates the pseudouridine at position 1915 (m3Psi1915) in 23S rRNA.</text>
</comment>
<dbReference type="PIRSF" id="PIRSF004505">
    <property type="entry name" value="MT_bac"/>
    <property type="match status" value="1"/>
</dbReference>
<dbReference type="EC" id="2.1.1.177" evidence="5"/>
<evidence type="ECO:0000313" key="6">
    <source>
        <dbReference type="EMBL" id="SDP03232.1"/>
    </source>
</evidence>
<accession>A0A1H0PDR4</accession>
<dbReference type="AlphaFoldDB" id="A0A1H0PDR4"/>
<keyword evidence="7" id="KW-1185">Reference proteome</keyword>
<comment type="subcellular location">
    <subcellularLocation>
        <location evidence="5">Cytoplasm</location>
    </subcellularLocation>
</comment>
<organism evidence="6 7">
    <name type="scientific">Desulforhopalus singaporensis</name>
    <dbReference type="NCBI Taxonomy" id="91360"/>
    <lineage>
        <taxon>Bacteria</taxon>
        <taxon>Pseudomonadati</taxon>
        <taxon>Thermodesulfobacteriota</taxon>
        <taxon>Desulfobulbia</taxon>
        <taxon>Desulfobulbales</taxon>
        <taxon>Desulfocapsaceae</taxon>
        <taxon>Desulforhopalus</taxon>
    </lineage>
</organism>
<keyword evidence="3 5" id="KW-0949">S-adenosyl-L-methionine</keyword>
<dbReference type="GO" id="GO:0005737">
    <property type="term" value="C:cytoplasm"/>
    <property type="evidence" value="ECO:0007669"/>
    <property type="project" value="UniProtKB-SubCell"/>
</dbReference>
<dbReference type="InterPro" id="IPR003742">
    <property type="entry name" value="RlmH-like"/>
</dbReference>
<name>A0A1H0PDR4_9BACT</name>
<comment type="similarity">
    <text evidence="4 5">Belongs to the RNA methyltransferase RlmH family.</text>
</comment>
<comment type="subunit">
    <text evidence="5">Homodimer.</text>
</comment>
<dbReference type="InterPro" id="IPR029026">
    <property type="entry name" value="tRNA_m1G_MTases_N"/>
</dbReference>
<dbReference type="STRING" id="91360.SAMN05660330_01632"/>
<evidence type="ECO:0000256" key="5">
    <source>
        <dbReference type="HAMAP-Rule" id="MF_00658"/>
    </source>
</evidence>
<dbReference type="CDD" id="cd18081">
    <property type="entry name" value="RlmH-like"/>
    <property type="match status" value="1"/>
</dbReference>
<evidence type="ECO:0000256" key="3">
    <source>
        <dbReference type="ARBA" id="ARBA00022691"/>
    </source>
</evidence>
<dbReference type="EMBL" id="FNJI01000009">
    <property type="protein sequence ID" value="SDP03232.1"/>
    <property type="molecule type" value="Genomic_DNA"/>
</dbReference>